<gene>
    <name evidence="2" type="ORF">SSA02_24450</name>
</gene>
<dbReference type="Proteomes" id="UP000321405">
    <property type="component" value="Unassembled WGS sequence"/>
</dbReference>
<reference evidence="2 3" key="1">
    <citation type="submission" date="2019-07" db="EMBL/GenBank/DDBJ databases">
        <title>Whole genome shotgun sequence of Swaminathania salitolerans NBRC 104436.</title>
        <authorList>
            <person name="Hosoyama A."/>
            <person name="Uohara A."/>
            <person name="Ohji S."/>
            <person name="Ichikawa N."/>
        </authorList>
    </citation>
    <scope>NUCLEOTIDE SEQUENCE [LARGE SCALE GENOMIC DNA]</scope>
    <source>
        <strain evidence="2 3">NBRC 104436</strain>
    </source>
</reference>
<evidence type="ECO:0008006" key="4">
    <source>
        <dbReference type="Google" id="ProtNLM"/>
    </source>
</evidence>
<feature type="region of interest" description="Disordered" evidence="1">
    <location>
        <begin position="158"/>
        <end position="196"/>
    </location>
</feature>
<accession>A0A511BT58</accession>
<dbReference type="AlphaFoldDB" id="A0A511BT58"/>
<dbReference type="PROSITE" id="PS51257">
    <property type="entry name" value="PROKAR_LIPOPROTEIN"/>
    <property type="match status" value="1"/>
</dbReference>
<comment type="caution">
    <text evidence="2">The sequence shown here is derived from an EMBL/GenBank/DDBJ whole genome shotgun (WGS) entry which is preliminary data.</text>
</comment>
<evidence type="ECO:0000313" key="3">
    <source>
        <dbReference type="Proteomes" id="UP000321405"/>
    </source>
</evidence>
<dbReference type="EMBL" id="BJVC01000007">
    <property type="protein sequence ID" value="GEL03282.1"/>
    <property type="molecule type" value="Genomic_DNA"/>
</dbReference>
<name>A0A511BT58_9PROT</name>
<sequence length="196" mass="20795">MTSTLRFALGAMSLLSLGGCGYFDSREAHRAQIAMIGMTSNDLQACAGIPNSTKTLNDTTQIYQYVGTMNLPSASDSTIIPVQQLLNMTQVTLGGAGTTCKAIIRLDHDRVSEVHYAGDDDEIIGSDGICSIITRGCARQPEASMRKVNGGPFGPVSAFHSPAAPNQSTSATYNKQSGETVPNYTDPNRPVIVPRP</sequence>
<organism evidence="2 3">
    <name type="scientific">Swaminathania salitolerans</name>
    <dbReference type="NCBI Taxonomy" id="182838"/>
    <lineage>
        <taxon>Bacteria</taxon>
        <taxon>Pseudomonadati</taxon>
        <taxon>Pseudomonadota</taxon>
        <taxon>Alphaproteobacteria</taxon>
        <taxon>Acetobacterales</taxon>
        <taxon>Acetobacteraceae</taxon>
        <taxon>Swaminathania</taxon>
    </lineage>
</organism>
<evidence type="ECO:0000313" key="2">
    <source>
        <dbReference type="EMBL" id="GEL03282.1"/>
    </source>
</evidence>
<protein>
    <recommendedName>
        <fullName evidence="4">Lipoprotein</fullName>
    </recommendedName>
</protein>
<proteinExistence type="predicted"/>
<feature type="compositionally biased region" description="Polar residues" evidence="1">
    <location>
        <begin position="164"/>
        <end position="186"/>
    </location>
</feature>
<evidence type="ECO:0000256" key="1">
    <source>
        <dbReference type="SAM" id="MobiDB-lite"/>
    </source>
</evidence>
<keyword evidence="3" id="KW-1185">Reference proteome</keyword>